<dbReference type="InterPro" id="IPR036849">
    <property type="entry name" value="Enolase-like_C_sf"/>
</dbReference>
<comment type="caution">
    <text evidence="9">The sequence shown here is derived from an EMBL/GenBank/DDBJ whole genome shotgun (WGS) entry which is preliminary data.</text>
</comment>
<proteinExistence type="inferred from homology"/>
<evidence type="ECO:0000256" key="5">
    <source>
        <dbReference type="PIRSR" id="PIRSR634603-1"/>
    </source>
</evidence>
<sequence length="355" mass="38624">MKIRAIEAKKLKLELQQPIVIAIGTIDYCETVLVKIETDEGIVGYGEGIGVPFVTGESVDMILHAIKLLSAELIGLNPFAIELVHRKMDRALVNNASAKAAIDIALYDIMSKFSQVPLHQLLGGTISQIETDRTIGIGTPDAMAQEAVSYVQQGFRFIKVKAGLNPDDDIEAIKQIRERIGGAIHLKVDANQGWSVGDALRVMKSMAQYGVDVVEQPLPYWDLDGLSYLRSRSSVKIMADESCFTPQDAMKLVKKDAVDLINIKLMKCGGLYKALQINAIAEANGNQCMIGCMMESRIGISAAAALVAARSNIVYGDLDSFLYLKEDGRIQGGITSEGPLITLSERYGLGIEVEF</sequence>
<dbReference type="SFLD" id="SFLDF00009">
    <property type="entry name" value="o-succinylbenzoate_synthase"/>
    <property type="match status" value="1"/>
</dbReference>
<keyword evidence="10" id="KW-1185">Reference proteome</keyword>
<dbReference type="Gene3D" id="3.20.20.120">
    <property type="entry name" value="Enolase-like C-terminal domain"/>
    <property type="match status" value="1"/>
</dbReference>
<dbReference type="InterPro" id="IPR013341">
    <property type="entry name" value="Mandelate_racemase_N_dom"/>
</dbReference>
<dbReference type="PANTHER" id="PTHR48073:SF2">
    <property type="entry name" value="O-SUCCINYLBENZOATE SYNTHASE"/>
    <property type="match status" value="1"/>
</dbReference>
<feature type="domain" description="Mandelate racemase/muconate lactonizing enzyme C-terminal" evidence="8">
    <location>
        <begin position="140"/>
        <end position="236"/>
    </location>
</feature>
<feature type="active site" description="Proton acceptor; specific for (R)-substrate epimerization" evidence="5">
    <location>
        <position position="161"/>
    </location>
</feature>
<evidence type="ECO:0000256" key="7">
    <source>
        <dbReference type="RuleBase" id="RU366006"/>
    </source>
</evidence>
<dbReference type="PANTHER" id="PTHR48073">
    <property type="entry name" value="O-SUCCINYLBENZOATE SYNTHASE-RELATED"/>
    <property type="match status" value="1"/>
</dbReference>
<dbReference type="InterPro" id="IPR018110">
    <property type="entry name" value="Mandel_Rmase/mucon_lact_enz_CS"/>
</dbReference>
<dbReference type="Proteomes" id="UP000683139">
    <property type="component" value="Unassembled WGS sequence"/>
</dbReference>
<dbReference type="SMART" id="SM00922">
    <property type="entry name" value="MR_MLE"/>
    <property type="match status" value="1"/>
</dbReference>
<dbReference type="InterPro" id="IPR034603">
    <property type="entry name" value="Dipeptide_epimerase"/>
</dbReference>
<dbReference type="Pfam" id="PF02746">
    <property type="entry name" value="MR_MLE_N"/>
    <property type="match status" value="1"/>
</dbReference>
<dbReference type="EMBL" id="BOSE01000003">
    <property type="protein sequence ID" value="GIP16487.1"/>
    <property type="molecule type" value="Genomic_DNA"/>
</dbReference>
<feature type="binding site" evidence="6">
    <location>
        <position position="189"/>
    </location>
    <ligand>
        <name>Mg(2+)</name>
        <dbReference type="ChEBI" id="CHEBI:18420"/>
    </ligand>
</feature>
<comment type="similarity">
    <text evidence="1 7">Belongs to the mandelate racemase/muconate lactonizing enzyme family.</text>
</comment>
<dbReference type="EC" id="5.1.1.-" evidence="7"/>
<dbReference type="Gene3D" id="3.30.390.10">
    <property type="entry name" value="Enolase-like, N-terminal domain"/>
    <property type="match status" value="1"/>
</dbReference>
<dbReference type="InterPro" id="IPR013342">
    <property type="entry name" value="Mandelate_racemase_C"/>
</dbReference>
<evidence type="ECO:0000256" key="2">
    <source>
        <dbReference type="ARBA" id="ARBA00022723"/>
    </source>
</evidence>
<dbReference type="SFLD" id="SFLDG00180">
    <property type="entry name" value="muconate_cycloisomerase"/>
    <property type="match status" value="1"/>
</dbReference>
<name>A0A919YL98_9BACL</name>
<dbReference type="AlphaFoldDB" id="A0A919YL98"/>
<dbReference type="FunFam" id="3.30.390.10:FF:000009">
    <property type="entry name" value="Hydrophobic dipeptide epimerase"/>
    <property type="match status" value="1"/>
</dbReference>
<evidence type="ECO:0000313" key="9">
    <source>
        <dbReference type="EMBL" id="GIP16487.1"/>
    </source>
</evidence>
<dbReference type="GO" id="GO:0009063">
    <property type="term" value="P:amino acid catabolic process"/>
    <property type="evidence" value="ECO:0007669"/>
    <property type="project" value="InterPro"/>
</dbReference>
<evidence type="ECO:0000256" key="1">
    <source>
        <dbReference type="ARBA" id="ARBA00008031"/>
    </source>
</evidence>
<keyword evidence="3 6" id="KW-0460">Magnesium</keyword>
<dbReference type="SUPFAM" id="SSF54826">
    <property type="entry name" value="Enolase N-terminal domain-like"/>
    <property type="match status" value="1"/>
</dbReference>
<protein>
    <recommendedName>
        <fullName evidence="7">Dipeptide epimerase</fullName>
        <ecNumber evidence="7">5.1.1.-</ecNumber>
    </recommendedName>
</protein>
<dbReference type="InterPro" id="IPR029065">
    <property type="entry name" value="Enolase_C-like"/>
</dbReference>
<accession>A0A919YL98</accession>
<feature type="active site" description="Proton acceptor; specific for (S)-substrate epimerization" evidence="5">
    <location>
        <position position="264"/>
    </location>
</feature>
<dbReference type="SUPFAM" id="SSF51604">
    <property type="entry name" value="Enolase C-terminal domain-like"/>
    <property type="match status" value="1"/>
</dbReference>
<feature type="binding site" evidence="6">
    <location>
        <position position="215"/>
    </location>
    <ligand>
        <name>Mg(2+)</name>
        <dbReference type="ChEBI" id="CHEBI:18420"/>
    </ligand>
</feature>
<dbReference type="InterPro" id="IPR029017">
    <property type="entry name" value="Enolase-like_N"/>
</dbReference>
<dbReference type="CDD" id="cd03319">
    <property type="entry name" value="L-Ala-DL-Glu_epimerase"/>
    <property type="match status" value="1"/>
</dbReference>
<evidence type="ECO:0000259" key="8">
    <source>
        <dbReference type="SMART" id="SM00922"/>
    </source>
</evidence>
<keyword evidence="4 7" id="KW-0413">Isomerase</keyword>
<dbReference type="PROSITE" id="PS00909">
    <property type="entry name" value="MR_MLE_2"/>
    <property type="match status" value="1"/>
</dbReference>
<reference evidence="9" key="1">
    <citation type="submission" date="2021-03" db="EMBL/GenBank/DDBJ databases">
        <title>Antimicrobial resistance genes in bacteria isolated from Japanese honey, and their potential for conferring macrolide and lincosamide resistance in the American foulbrood pathogen Paenibacillus larvae.</title>
        <authorList>
            <person name="Okamoto M."/>
            <person name="Kumagai M."/>
            <person name="Kanamori H."/>
            <person name="Takamatsu D."/>
        </authorList>
    </citation>
    <scope>NUCLEOTIDE SEQUENCE</scope>
    <source>
        <strain evidence="9">J40TS1</strain>
    </source>
</reference>
<organism evidence="9 10">
    <name type="scientific">Paenibacillus montaniterrae</name>
    <dbReference type="NCBI Taxonomy" id="429341"/>
    <lineage>
        <taxon>Bacteria</taxon>
        <taxon>Bacillati</taxon>
        <taxon>Bacillota</taxon>
        <taxon>Bacilli</taxon>
        <taxon>Bacillales</taxon>
        <taxon>Paenibacillaceae</taxon>
        <taxon>Paenibacillus</taxon>
    </lineage>
</organism>
<evidence type="ECO:0000256" key="6">
    <source>
        <dbReference type="PIRSR" id="PIRSR634603-3"/>
    </source>
</evidence>
<dbReference type="GO" id="GO:0016855">
    <property type="term" value="F:racemase and epimerase activity, acting on amino acids and derivatives"/>
    <property type="evidence" value="ECO:0007669"/>
    <property type="project" value="UniProtKB-UniRule"/>
</dbReference>
<feature type="binding site" evidence="6">
    <location>
        <position position="240"/>
    </location>
    <ligand>
        <name>Mg(2+)</name>
        <dbReference type="ChEBI" id="CHEBI:18420"/>
    </ligand>
</feature>
<gene>
    <name evidence="9" type="ORF">J40TS1_21290</name>
</gene>
<dbReference type="RefSeq" id="WP_213514780.1">
    <property type="nucleotide sequence ID" value="NZ_BOSE01000003.1"/>
</dbReference>
<keyword evidence="2 6" id="KW-0479">Metal-binding</keyword>
<dbReference type="GO" id="GO:0006518">
    <property type="term" value="P:peptide metabolic process"/>
    <property type="evidence" value="ECO:0007669"/>
    <property type="project" value="UniProtKB-ARBA"/>
</dbReference>
<evidence type="ECO:0000313" key="10">
    <source>
        <dbReference type="Proteomes" id="UP000683139"/>
    </source>
</evidence>
<dbReference type="GO" id="GO:0000287">
    <property type="term" value="F:magnesium ion binding"/>
    <property type="evidence" value="ECO:0007669"/>
    <property type="project" value="UniProtKB-ARBA"/>
</dbReference>
<dbReference type="Pfam" id="PF13378">
    <property type="entry name" value="MR_MLE_C"/>
    <property type="match status" value="1"/>
</dbReference>
<evidence type="ECO:0000256" key="3">
    <source>
        <dbReference type="ARBA" id="ARBA00022842"/>
    </source>
</evidence>
<comment type="cofactor">
    <cofactor evidence="6 7">
        <name>Mg(2+)</name>
        <dbReference type="ChEBI" id="CHEBI:18420"/>
    </cofactor>
    <text evidence="6 7">Binds 1 Mg(2+) ion per subunit.</text>
</comment>
<dbReference type="SFLD" id="SFLDS00001">
    <property type="entry name" value="Enolase"/>
    <property type="match status" value="1"/>
</dbReference>
<evidence type="ECO:0000256" key="4">
    <source>
        <dbReference type="ARBA" id="ARBA00023235"/>
    </source>
</evidence>